<organism evidence="2 3">
    <name type="scientific">Thermanaerothrix daxensis</name>
    <dbReference type="NCBI Taxonomy" id="869279"/>
    <lineage>
        <taxon>Bacteria</taxon>
        <taxon>Bacillati</taxon>
        <taxon>Chloroflexota</taxon>
        <taxon>Anaerolineae</taxon>
        <taxon>Anaerolineales</taxon>
        <taxon>Anaerolineaceae</taxon>
        <taxon>Thermanaerothrix</taxon>
    </lineage>
</organism>
<evidence type="ECO:0000313" key="3">
    <source>
        <dbReference type="Proteomes" id="UP000050544"/>
    </source>
</evidence>
<proteinExistence type="predicted"/>
<keyword evidence="3" id="KW-1185">Reference proteome</keyword>
<dbReference type="EMBL" id="LGKO01000006">
    <property type="protein sequence ID" value="KPL82006.1"/>
    <property type="molecule type" value="Genomic_DNA"/>
</dbReference>
<evidence type="ECO:0000256" key="1">
    <source>
        <dbReference type="SAM" id="MobiDB-lite"/>
    </source>
</evidence>
<dbReference type="RefSeq" id="WP_054522521.1">
    <property type="nucleotide sequence ID" value="NZ_LGKO01000006.1"/>
</dbReference>
<comment type="caution">
    <text evidence="2">The sequence shown here is derived from an EMBL/GenBank/DDBJ whole genome shotgun (WGS) entry which is preliminary data.</text>
</comment>
<dbReference type="STRING" id="869279.SE15_12790"/>
<gene>
    <name evidence="2" type="ORF">SE15_12790</name>
</gene>
<name>A0A0P6XS79_9CHLR</name>
<reference evidence="2 3" key="1">
    <citation type="submission" date="2015-07" db="EMBL/GenBank/DDBJ databases">
        <title>Whole genome sequence of Thermanaerothrix daxensis DSM 23592.</title>
        <authorList>
            <person name="Hemp J."/>
            <person name="Ward L.M."/>
            <person name="Pace L.A."/>
            <person name="Fischer W.W."/>
        </authorList>
    </citation>
    <scope>NUCLEOTIDE SEQUENCE [LARGE SCALE GENOMIC DNA]</scope>
    <source>
        <strain evidence="2 3">GNS-1</strain>
    </source>
</reference>
<feature type="region of interest" description="Disordered" evidence="1">
    <location>
        <begin position="94"/>
        <end position="125"/>
    </location>
</feature>
<evidence type="ECO:0000313" key="2">
    <source>
        <dbReference type="EMBL" id="KPL82006.1"/>
    </source>
</evidence>
<sequence length="157" mass="17208">MTPNLKFLRFPRTDWPMLVLLGLSLLILLPRLLSPSFGLLDDGRTLTVAHQITQGQWRVDFDLDAGRFRPVYWTYYALLYRLADAHPLGWFVGKPGSPEPGGGTSSTVGGSALRPTRSGVAGGGPLRAFRARHRECVHPLQERTFTGGADPGRAEPA</sequence>
<accession>A0A0P6XS79</accession>
<dbReference type="Proteomes" id="UP000050544">
    <property type="component" value="Unassembled WGS sequence"/>
</dbReference>
<dbReference type="AlphaFoldDB" id="A0A0P6XS79"/>
<protein>
    <submittedName>
        <fullName evidence="2">Uncharacterized protein</fullName>
    </submittedName>
</protein>